<keyword evidence="2" id="KW-0472">Membrane</keyword>
<dbReference type="EMBL" id="JAXIOK010000005">
    <property type="protein sequence ID" value="KAK4769969.1"/>
    <property type="molecule type" value="Genomic_DNA"/>
</dbReference>
<dbReference type="PANTHER" id="PTHR33671">
    <property type="entry name" value="N-METHYLTRANSFERASE, PUTATIVE (DUF688)-RELATED"/>
    <property type="match status" value="1"/>
</dbReference>
<keyword evidence="4" id="KW-1185">Reference proteome</keyword>
<feature type="region of interest" description="Disordered" evidence="1">
    <location>
        <begin position="595"/>
        <end position="627"/>
    </location>
</feature>
<reference evidence="3 4" key="1">
    <citation type="journal article" date="2023" name="Hortic Res">
        <title>Pangenome of water caltrop reveals structural variations and asymmetric subgenome divergence after allopolyploidization.</title>
        <authorList>
            <person name="Zhang X."/>
            <person name="Chen Y."/>
            <person name="Wang L."/>
            <person name="Yuan Y."/>
            <person name="Fang M."/>
            <person name="Shi L."/>
            <person name="Lu R."/>
            <person name="Comes H.P."/>
            <person name="Ma Y."/>
            <person name="Chen Y."/>
            <person name="Huang G."/>
            <person name="Zhou Y."/>
            <person name="Zheng Z."/>
            <person name="Qiu Y."/>
        </authorList>
    </citation>
    <scope>NUCLEOTIDE SEQUENCE [LARGE SCALE GENOMIC DNA]</scope>
    <source>
        <tissue evidence="3">Roots</tissue>
    </source>
</reference>
<dbReference type="Proteomes" id="UP001345219">
    <property type="component" value="Chromosome 24"/>
</dbReference>
<dbReference type="Pfam" id="PF05097">
    <property type="entry name" value="DUF688"/>
    <property type="match status" value="1"/>
</dbReference>
<feature type="transmembrane region" description="Helical" evidence="2">
    <location>
        <begin position="15"/>
        <end position="36"/>
    </location>
</feature>
<comment type="caution">
    <text evidence="3">The sequence shown here is derived from an EMBL/GenBank/DDBJ whole genome shotgun (WGS) entry which is preliminary data.</text>
</comment>
<evidence type="ECO:0000313" key="4">
    <source>
        <dbReference type="Proteomes" id="UP001345219"/>
    </source>
</evidence>
<name>A0AAN7QJZ2_9MYRT</name>
<keyword evidence="2" id="KW-0812">Transmembrane</keyword>
<accession>A0AAN7QJZ2</accession>
<dbReference type="PANTHER" id="PTHR33671:SF3">
    <property type="entry name" value="F28N24.8 PROTEIN"/>
    <property type="match status" value="1"/>
</dbReference>
<evidence type="ECO:0000256" key="2">
    <source>
        <dbReference type="SAM" id="Phobius"/>
    </source>
</evidence>
<feature type="region of interest" description="Disordered" evidence="1">
    <location>
        <begin position="140"/>
        <end position="159"/>
    </location>
</feature>
<keyword evidence="2" id="KW-1133">Transmembrane helix</keyword>
<sequence length="763" mass="84704">MPIDPLYFLLTGAKGVFSVLVYLIIVISTGLMGFEFKKISSMEEMKLNFDAPLMSVRRFSSMGSSSAENVPINRRHIFPFHDSASNMDQVTESVAVPFSWEQIPGIAKDWIQAEPQPLEEVVEKASEDRIQGVFIMSPESSAREGRDEMGENGLEDGIDDNDVYSDAPESLSPAESVLLSFNYSVSGLSGSDGLAHKPSGTFSVDPQTRDLMMSRFLPAAKAMALEPTQHTSGNQQQLAIVPYERPKEVKRDPVRDIKMLSYIYDPNIIQKNDEQAMDEEVESEDGNDEIDDDYGIARAKGCGLIPMLCVLNPIPSMKLRTHDSLSEQSGAKNMSKGGFSQAKTALTTENADNCGSDCGTLTQTLGSCKFSAVGSQPTNFSGKLQTMRGSLSPFRRSMTGPLLPQKNFEYKQKSDPCDVTPKLQGPRNYFVGRYRPFNYSGELQPMRRSLSPYRHSTADALPSQHHVVHKHTLYNTLIPKKSGLEVEHFPGVSRPFNLSGELQPLRGSLSPYRNVRTDTLSSKKFETYRSPSAGIIVLGCSGSEVDSIMNKGPNFPSEAGEDFMRQASYGVERTVYVDSVNVANISHCDMRTSDQEVWMDPEEQGETSLKRTETEEASSGFKSSECSDSFTGRELILISSKKLKEEQNSDSLPPLLKSPSESWLYRTLPSIPPPSQFNPKKQSPKLSSHETNWETMVKSSNLHHDHVRYSDVRFHFFACGMCNNSINLFFLLNLNSINLLLIATTDRPFVHPHSAGTCQSRGT</sequence>
<evidence type="ECO:0000256" key="1">
    <source>
        <dbReference type="SAM" id="MobiDB-lite"/>
    </source>
</evidence>
<dbReference type="InterPro" id="IPR007789">
    <property type="entry name" value="DUF688"/>
</dbReference>
<organism evidence="3 4">
    <name type="scientific">Trapa incisa</name>
    <dbReference type="NCBI Taxonomy" id="236973"/>
    <lineage>
        <taxon>Eukaryota</taxon>
        <taxon>Viridiplantae</taxon>
        <taxon>Streptophyta</taxon>
        <taxon>Embryophyta</taxon>
        <taxon>Tracheophyta</taxon>
        <taxon>Spermatophyta</taxon>
        <taxon>Magnoliopsida</taxon>
        <taxon>eudicotyledons</taxon>
        <taxon>Gunneridae</taxon>
        <taxon>Pentapetalae</taxon>
        <taxon>rosids</taxon>
        <taxon>malvids</taxon>
        <taxon>Myrtales</taxon>
        <taxon>Lythraceae</taxon>
        <taxon>Trapa</taxon>
    </lineage>
</organism>
<evidence type="ECO:0000313" key="3">
    <source>
        <dbReference type="EMBL" id="KAK4769969.1"/>
    </source>
</evidence>
<protein>
    <submittedName>
        <fullName evidence="3">Uncharacterized protein</fullName>
    </submittedName>
</protein>
<gene>
    <name evidence="3" type="ORF">SAY87_030501</name>
</gene>
<dbReference type="AlphaFoldDB" id="A0AAN7QJZ2"/>
<proteinExistence type="predicted"/>